<sequence>MKSLFDMGCFDVWIYSPMLDRSIHQTKENYVRFLDTEWIATSTDDNEIINLLSNIPHSNDQVEQTLLFVSTEAKRRSLKTISNFITKLKEIRQKQNIVILCSTNSPLFFEGKKWLDNQNVIIGDVYNKIFNTDLHRILIDLANNPQYDWRERYTGGIKNKCKISNNTKTFIWPVTERKDLSLTPEVLFVVDLINDFFINMTIHFGSKIVVKIKNGLVDMSNSIDFLMAPYKFTDRQKVSFLQKNATVEQIKEQVKQVKEQFEEQVKEQVKQLKEQLKEQFKEQVKDIGDNQVHIIFFYKETAPNFNQPPFTFNNTIKIIIDDNITDSPMMTKDGDFMIWEIDTRSPLFTSMLIEKMYSILC</sequence>
<protein>
    <submittedName>
        <fullName evidence="2">Uncharacterized protein</fullName>
    </submittedName>
</protein>
<reference evidence="2" key="1">
    <citation type="submission" date="2021-01" db="UniProtKB">
        <authorList>
            <consortium name="EnsemblMetazoa"/>
        </authorList>
    </citation>
    <scope>IDENTIFICATION</scope>
</reference>
<dbReference type="EnsemblMetazoa" id="CLYHEMT024628.1">
    <property type="protein sequence ID" value="CLYHEMP024628.1"/>
    <property type="gene ID" value="CLYHEMG024628"/>
</dbReference>
<evidence type="ECO:0000256" key="1">
    <source>
        <dbReference type="SAM" id="Coils"/>
    </source>
</evidence>
<accession>A0A7M5XKQ2</accession>
<evidence type="ECO:0000313" key="2">
    <source>
        <dbReference type="EnsemblMetazoa" id="CLYHEMP024628.1"/>
    </source>
</evidence>
<organism evidence="2 3">
    <name type="scientific">Clytia hemisphaerica</name>
    <dbReference type="NCBI Taxonomy" id="252671"/>
    <lineage>
        <taxon>Eukaryota</taxon>
        <taxon>Metazoa</taxon>
        <taxon>Cnidaria</taxon>
        <taxon>Hydrozoa</taxon>
        <taxon>Hydroidolina</taxon>
        <taxon>Leptothecata</taxon>
        <taxon>Obeliida</taxon>
        <taxon>Clytiidae</taxon>
        <taxon>Clytia</taxon>
    </lineage>
</organism>
<dbReference type="AlphaFoldDB" id="A0A7M5XKQ2"/>
<dbReference type="Proteomes" id="UP000594262">
    <property type="component" value="Unplaced"/>
</dbReference>
<proteinExistence type="predicted"/>
<evidence type="ECO:0000313" key="3">
    <source>
        <dbReference type="Proteomes" id="UP000594262"/>
    </source>
</evidence>
<feature type="coiled-coil region" evidence="1">
    <location>
        <begin position="240"/>
        <end position="286"/>
    </location>
</feature>
<name>A0A7M5XKQ2_9CNID</name>
<keyword evidence="1" id="KW-0175">Coiled coil</keyword>
<keyword evidence="3" id="KW-1185">Reference proteome</keyword>